<evidence type="ECO:0000313" key="8">
    <source>
        <dbReference type="EMBL" id="QNU66603.1"/>
    </source>
</evidence>
<dbReference type="Proteomes" id="UP000306409">
    <property type="component" value="Chromosome"/>
</dbReference>
<dbReference type="PANTHER" id="PTHR30576:SF0">
    <property type="entry name" value="UNDECAPRENYL-PHOSPHATE N-ACETYLGALACTOSAMINYL 1-PHOSPHATE TRANSFERASE-RELATED"/>
    <property type="match status" value="1"/>
</dbReference>
<organism evidence="8 9">
    <name type="scientific">Ruminiclostridium herbifermentans</name>
    <dbReference type="NCBI Taxonomy" id="2488810"/>
    <lineage>
        <taxon>Bacteria</taxon>
        <taxon>Bacillati</taxon>
        <taxon>Bacillota</taxon>
        <taxon>Clostridia</taxon>
        <taxon>Eubacteriales</taxon>
        <taxon>Oscillospiraceae</taxon>
        <taxon>Ruminiclostridium</taxon>
    </lineage>
</organism>
<dbReference type="Pfam" id="PF13727">
    <property type="entry name" value="CoA_binding_3"/>
    <property type="match status" value="1"/>
</dbReference>
<dbReference type="NCBIfam" id="TIGR03023">
    <property type="entry name" value="WcaJ_sugtrans"/>
    <property type="match status" value="1"/>
</dbReference>
<proteinExistence type="inferred from homology"/>
<protein>
    <submittedName>
        <fullName evidence="8">Undecaprenyl-phosphate glucose phosphotransferase</fullName>
        <ecNumber evidence="8">2.7.8.31</ecNumber>
    </submittedName>
</protein>
<dbReference type="EMBL" id="CP061336">
    <property type="protein sequence ID" value="QNU66603.1"/>
    <property type="molecule type" value="Genomic_DNA"/>
</dbReference>
<evidence type="ECO:0000256" key="3">
    <source>
        <dbReference type="ARBA" id="ARBA00022679"/>
    </source>
</evidence>
<sequence length="466" mass="53700">MNNNRFKFFVKSILLMDGLLTACSFYIAYYIRNIFFGSLYGHLSPFTRYTWIVLMAAIIIPIVMTVFKSYEKMLEDKYRLLITRIILSIFTSVIGISAILFLSGDKSLSRLFLGIFGCTEVIVILLERTVLRVLIYFYAKNSVHKRNILIIGCDKVGKLYYERIKEQKHLDINIIGFLALNELQKAADDNKNIIGTIDELGTIAKQHNVMEVIVALSATEYGHLKDVISLCDREGLRVSILPAYYELLKVNMRVENMLGIPIINVRDVPLDSVGNRVLKRTFDIIVSLLAIILLSPVYIIVGLGVKLTSPGPILFKQERVGAGNKPFMMLKFRSMCVQKEEEEKTKWTTPNDARVTRFGAFIRRTSLDELPQFFNVLKGDMSIIGPRPERPYWVEKFKEEVPEYMLRHYIKTGITGWAQVNGLRGDTSIEERINCDNFYIRNWSIWMDIKIVFMTIMETLIKKNAY</sequence>
<keyword evidence="9" id="KW-1185">Reference proteome</keyword>
<evidence type="ECO:0000256" key="5">
    <source>
        <dbReference type="ARBA" id="ARBA00022989"/>
    </source>
</evidence>
<dbReference type="GO" id="GO:0016020">
    <property type="term" value="C:membrane"/>
    <property type="evidence" value="ECO:0007669"/>
    <property type="project" value="UniProtKB-SubCell"/>
</dbReference>
<name>A0A4U7JHV0_9FIRM</name>
<dbReference type="PANTHER" id="PTHR30576">
    <property type="entry name" value="COLANIC BIOSYNTHESIS UDP-GLUCOSE LIPID CARRIER TRANSFERASE"/>
    <property type="match status" value="1"/>
</dbReference>
<comment type="subcellular location">
    <subcellularLocation>
        <location evidence="1">Membrane</location>
        <topology evidence="1">Multi-pass membrane protein</topology>
    </subcellularLocation>
</comment>
<dbReference type="AlphaFoldDB" id="A0A4U7JHV0"/>
<keyword evidence="3 8" id="KW-0808">Transferase</keyword>
<evidence type="ECO:0000313" key="9">
    <source>
        <dbReference type="Proteomes" id="UP000306409"/>
    </source>
</evidence>
<keyword evidence="6" id="KW-0472">Membrane</keyword>
<dbReference type="KEGG" id="rher:EHE19_017405"/>
<evidence type="ECO:0000256" key="1">
    <source>
        <dbReference type="ARBA" id="ARBA00004141"/>
    </source>
</evidence>
<keyword evidence="5" id="KW-1133">Transmembrane helix</keyword>
<gene>
    <name evidence="8" type="ORF">EHE19_017405</name>
</gene>
<dbReference type="InterPro" id="IPR017473">
    <property type="entry name" value="Undecaprenyl-P_gluc_Ptfrase"/>
</dbReference>
<evidence type="ECO:0000256" key="4">
    <source>
        <dbReference type="ARBA" id="ARBA00022692"/>
    </source>
</evidence>
<evidence type="ECO:0000256" key="2">
    <source>
        <dbReference type="ARBA" id="ARBA00006464"/>
    </source>
</evidence>
<feature type="domain" description="Bacterial sugar transferase" evidence="7">
    <location>
        <begin position="279"/>
        <end position="459"/>
    </location>
</feature>
<dbReference type="InterPro" id="IPR017475">
    <property type="entry name" value="EPS_sugar_tfrase"/>
</dbReference>
<dbReference type="GO" id="GO:0089702">
    <property type="term" value="F:undecaprenyl-phosphate glucose phosphotransferase activity"/>
    <property type="evidence" value="ECO:0007669"/>
    <property type="project" value="UniProtKB-EC"/>
</dbReference>
<evidence type="ECO:0000259" key="7">
    <source>
        <dbReference type="Pfam" id="PF02397"/>
    </source>
</evidence>
<dbReference type="Gene3D" id="3.40.50.720">
    <property type="entry name" value="NAD(P)-binding Rossmann-like Domain"/>
    <property type="match status" value="1"/>
</dbReference>
<keyword evidence="4" id="KW-0812">Transmembrane</keyword>
<comment type="similarity">
    <text evidence="2">Belongs to the bacterial sugar transferase family.</text>
</comment>
<dbReference type="Pfam" id="PF02397">
    <property type="entry name" value="Bac_transf"/>
    <property type="match status" value="1"/>
</dbReference>
<dbReference type="NCBIfam" id="TIGR03025">
    <property type="entry name" value="EPS_sugtrans"/>
    <property type="match status" value="1"/>
</dbReference>
<dbReference type="OrthoDB" id="9808602at2"/>
<reference evidence="8 9" key="1">
    <citation type="submission" date="2020-09" db="EMBL/GenBank/DDBJ databases">
        <title>Characterization and genome sequencing of Ruminiclostridium sp. nov. MA18.</title>
        <authorList>
            <person name="Rettenmaier R."/>
            <person name="Kowollik M.-L."/>
            <person name="Liebl W."/>
            <person name="Zverlov V."/>
        </authorList>
    </citation>
    <scope>NUCLEOTIDE SEQUENCE [LARGE SCALE GENOMIC DNA]</scope>
    <source>
        <strain evidence="8 9">MA18</strain>
    </source>
</reference>
<dbReference type="EC" id="2.7.8.31" evidence="8"/>
<accession>A0A4U7JHV0</accession>
<dbReference type="InterPro" id="IPR003362">
    <property type="entry name" value="Bact_transf"/>
</dbReference>
<evidence type="ECO:0000256" key="6">
    <source>
        <dbReference type="ARBA" id="ARBA00023136"/>
    </source>
</evidence>